<comment type="caution">
    <text evidence="1">The sequence shown here is derived from an EMBL/GenBank/DDBJ whole genome shotgun (WGS) entry which is preliminary data.</text>
</comment>
<sequence>MADLFELHVYFDDNYFFISRVKSGITVDEYCRQLEFEYSLLFTEHVTIFGIQDADHADLPPTATLSHAILNNSAIFPIRSVVTYSPTRLTIQLLTLPHIGQLDAMQPKEHQYKHHNPDRCKPYCQPLAPFGCCNEICTTCGEVKAYLATTGNYCTPFCYSSEVRKQKSQNMDFCSICLGRVRQGKYVKNCMHQCVICHRPWLILNGAGVCRTCHCVITGSSSKLGSKKDRDRSINKELIKRSDKRDERSSFKPNPIVVAGEGAIDPYSLPEVRESQRLSQEIVKGGYGDLSRVAKREALLKLQG</sequence>
<evidence type="ECO:0000313" key="2">
    <source>
        <dbReference type="Proteomes" id="UP000070089"/>
    </source>
</evidence>
<dbReference type="VEuPathDB" id="GiardiaDB:QR46_3908"/>
<reference evidence="1 2" key="1">
    <citation type="journal article" date="2015" name="Mol. Biochem. Parasitol.">
        <title>Identification of polymorphic genes for use in assemblage B genotyping assays through comparative genomics of multiple assemblage B Giardia duodenalis isolates.</title>
        <authorList>
            <person name="Wielinga C."/>
            <person name="Thompson R.C."/>
            <person name="Monis P."/>
            <person name="Ryan U."/>
        </authorList>
    </citation>
    <scope>NUCLEOTIDE SEQUENCE [LARGE SCALE GENOMIC DNA]</scope>
    <source>
        <strain evidence="1 2">BAH15c1</strain>
    </source>
</reference>
<gene>
    <name evidence="1" type="ORF">QR46_3908</name>
</gene>
<dbReference type="Proteomes" id="UP000070089">
    <property type="component" value="Unassembled WGS sequence"/>
</dbReference>
<accession>A0A132NPW5</accession>
<organism evidence="1 2">
    <name type="scientific">Giardia duodenalis assemblage B</name>
    <dbReference type="NCBI Taxonomy" id="1394984"/>
    <lineage>
        <taxon>Eukaryota</taxon>
        <taxon>Metamonada</taxon>
        <taxon>Diplomonadida</taxon>
        <taxon>Hexamitidae</taxon>
        <taxon>Giardiinae</taxon>
        <taxon>Giardia</taxon>
    </lineage>
</organism>
<protein>
    <submittedName>
        <fullName evidence="1">Uncharacterized protein</fullName>
    </submittedName>
</protein>
<proteinExistence type="predicted"/>
<name>A0A132NPW5_GIAIN</name>
<dbReference type="EMBL" id="JXTI01000134">
    <property type="protein sequence ID" value="KWX12134.1"/>
    <property type="molecule type" value="Genomic_DNA"/>
</dbReference>
<dbReference type="OrthoDB" id="10248656at2759"/>
<dbReference type="AlphaFoldDB" id="A0A132NPW5"/>
<evidence type="ECO:0000313" key="1">
    <source>
        <dbReference type="EMBL" id="KWX12134.1"/>
    </source>
</evidence>